<name>A0ABS0CH77_9NOCA</name>
<organism evidence="1 2">
    <name type="scientific">Nocardia abscessus</name>
    <dbReference type="NCBI Taxonomy" id="120957"/>
    <lineage>
        <taxon>Bacteria</taxon>
        <taxon>Bacillati</taxon>
        <taxon>Actinomycetota</taxon>
        <taxon>Actinomycetes</taxon>
        <taxon>Mycobacteriales</taxon>
        <taxon>Nocardiaceae</taxon>
        <taxon>Nocardia</taxon>
    </lineage>
</organism>
<keyword evidence="2" id="KW-1185">Reference proteome</keyword>
<protein>
    <submittedName>
        <fullName evidence="1">Uncharacterized protein</fullName>
    </submittedName>
</protein>
<gene>
    <name evidence="1" type="ORF">IU470_27660</name>
</gene>
<proteinExistence type="predicted"/>
<accession>A0ABS0CH77</accession>
<dbReference type="RefSeq" id="WP_195035737.1">
    <property type="nucleotide sequence ID" value="NZ_JADLRE010000026.1"/>
</dbReference>
<dbReference type="Proteomes" id="UP000807309">
    <property type="component" value="Unassembled WGS sequence"/>
</dbReference>
<comment type="caution">
    <text evidence="1">The sequence shown here is derived from an EMBL/GenBank/DDBJ whole genome shotgun (WGS) entry which is preliminary data.</text>
</comment>
<evidence type="ECO:0000313" key="1">
    <source>
        <dbReference type="EMBL" id="MBF6228857.1"/>
    </source>
</evidence>
<reference evidence="1 2" key="1">
    <citation type="submission" date="2020-10" db="EMBL/GenBank/DDBJ databases">
        <title>Identification of Nocardia species via Next-generation sequencing and recognition of intraspecies genetic diversity.</title>
        <authorList>
            <person name="Li P."/>
            <person name="Li P."/>
            <person name="Lu B."/>
        </authorList>
    </citation>
    <scope>NUCLEOTIDE SEQUENCE [LARGE SCALE GENOMIC DNA]</scope>
    <source>
        <strain evidence="1 2">N-11</strain>
    </source>
</reference>
<evidence type="ECO:0000313" key="2">
    <source>
        <dbReference type="Proteomes" id="UP000807309"/>
    </source>
</evidence>
<dbReference type="EMBL" id="JADLRE010000026">
    <property type="protein sequence ID" value="MBF6228857.1"/>
    <property type="molecule type" value="Genomic_DNA"/>
</dbReference>
<sequence>MATALTLRALERELGHNSHAADAGLTIAAPEDVGRELSEPPLAYSPAATPAMVSWR</sequence>